<keyword evidence="2" id="KW-0808">Transferase</keyword>
<evidence type="ECO:0000313" key="3">
    <source>
        <dbReference type="Proteomes" id="UP000304864"/>
    </source>
</evidence>
<dbReference type="InterPro" id="IPR016181">
    <property type="entry name" value="Acyl_CoA_acyltransferase"/>
</dbReference>
<proteinExistence type="predicted"/>
<keyword evidence="3" id="KW-1185">Reference proteome</keyword>
<accession>A0A4P9K7E7</accession>
<gene>
    <name evidence="2" type="ORF">FE785_06300</name>
</gene>
<evidence type="ECO:0000259" key="1">
    <source>
        <dbReference type="PROSITE" id="PS51186"/>
    </source>
</evidence>
<dbReference type="AlphaFoldDB" id="A0A4P9K7E7"/>
<sequence>MDMELVLATQTTHFKSLENLARQIWTEHYCAIIGQQQVDYMLDKFQSADAIAEQSQQGRAYYLLMGAADNPATAAGYLAYDLADSDSDSGKPQLFLSKLYIHSDFRGQGLAKQALQAVIDQHPNRDILLTVNKKNHIAINFYLAQGFIKNREVVADIGNGYVMDDYEMLKTTN</sequence>
<dbReference type="GO" id="GO:0016747">
    <property type="term" value="F:acyltransferase activity, transferring groups other than amino-acyl groups"/>
    <property type="evidence" value="ECO:0007669"/>
    <property type="project" value="InterPro"/>
</dbReference>
<dbReference type="CDD" id="cd04301">
    <property type="entry name" value="NAT_SF"/>
    <property type="match status" value="1"/>
</dbReference>
<dbReference type="EMBL" id="CP040602">
    <property type="protein sequence ID" value="QCU90266.1"/>
    <property type="molecule type" value="Genomic_DNA"/>
</dbReference>
<organism evidence="2 3">
    <name type="scientific">Thiomicrorhabdus sediminis</name>
    <dbReference type="NCBI Taxonomy" id="2580412"/>
    <lineage>
        <taxon>Bacteria</taxon>
        <taxon>Pseudomonadati</taxon>
        <taxon>Pseudomonadota</taxon>
        <taxon>Gammaproteobacteria</taxon>
        <taxon>Thiotrichales</taxon>
        <taxon>Piscirickettsiaceae</taxon>
        <taxon>Thiomicrorhabdus</taxon>
    </lineage>
</organism>
<dbReference type="PROSITE" id="PS51186">
    <property type="entry name" value="GNAT"/>
    <property type="match status" value="1"/>
</dbReference>
<protein>
    <submittedName>
        <fullName evidence="2">GNAT family N-acetyltransferase</fullName>
    </submittedName>
</protein>
<dbReference type="Proteomes" id="UP000304864">
    <property type="component" value="Chromosome"/>
</dbReference>
<feature type="domain" description="N-acetyltransferase" evidence="1">
    <location>
        <begin position="3"/>
        <end position="173"/>
    </location>
</feature>
<dbReference type="OrthoDB" id="9799601at2"/>
<evidence type="ECO:0000313" key="2">
    <source>
        <dbReference type="EMBL" id="QCU90266.1"/>
    </source>
</evidence>
<reference evidence="2 3" key="1">
    <citation type="submission" date="2019-05" db="EMBL/GenBank/DDBJ databases">
        <title>Thiomicrorhabdus sediminis sp. nov, a novel sulfur-oxidizing bacterium isolated from coastal sediment.</title>
        <authorList>
            <person name="Liu X."/>
        </authorList>
    </citation>
    <scope>NUCLEOTIDE SEQUENCE [LARGE SCALE GENOMIC DNA]</scope>
    <source>
        <strain evidence="2 3">G1</strain>
    </source>
</reference>
<name>A0A4P9K7E7_9GAMM</name>
<dbReference type="SUPFAM" id="SSF55729">
    <property type="entry name" value="Acyl-CoA N-acyltransferases (Nat)"/>
    <property type="match status" value="1"/>
</dbReference>
<dbReference type="KEGG" id="thig:FE785_06300"/>
<dbReference type="Gene3D" id="3.40.630.30">
    <property type="match status" value="1"/>
</dbReference>
<dbReference type="Pfam" id="PF00583">
    <property type="entry name" value="Acetyltransf_1"/>
    <property type="match status" value="1"/>
</dbReference>
<dbReference type="InterPro" id="IPR000182">
    <property type="entry name" value="GNAT_dom"/>
</dbReference>